<reference evidence="8" key="1">
    <citation type="journal article" date="2018" name="Genome Biol.">
        <title>SKESA: strategic k-mer extension for scrupulous assemblies.</title>
        <authorList>
            <person name="Souvorov A."/>
            <person name="Agarwala R."/>
            <person name="Lipman D.J."/>
        </authorList>
    </citation>
    <scope>NUCLEOTIDE SEQUENCE</scope>
    <source>
        <strain evidence="8">Monophasic variant of S.Typhimurium</strain>
    </source>
</reference>
<evidence type="ECO:0000259" key="6">
    <source>
        <dbReference type="Pfam" id="PF04952"/>
    </source>
</evidence>
<dbReference type="AlphaFoldDB" id="A0A705SIS4"/>
<dbReference type="NCBIfam" id="NF003706">
    <property type="entry name" value="PRK05324.1"/>
    <property type="match status" value="1"/>
</dbReference>
<dbReference type="GO" id="GO:0009017">
    <property type="term" value="F:succinylglutamate desuccinylase activity"/>
    <property type="evidence" value="ECO:0007669"/>
    <property type="project" value="InterPro"/>
</dbReference>
<feature type="non-terminal residue" evidence="8">
    <location>
        <position position="1"/>
    </location>
</feature>
<feature type="domain" description="Succinylglutamate desuccinylase/Aspartoacylase catalytic" evidence="7">
    <location>
        <begin position="2"/>
        <end position="137"/>
    </location>
</feature>
<dbReference type="InterPro" id="IPR050178">
    <property type="entry name" value="AspA/AstE_fam"/>
</dbReference>
<evidence type="ECO:0000256" key="1">
    <source>
        <dbReference type="ARBA" id="ARBA00001947"/>
    </source>
</evidence>
<dbReference type="GO" id="GO:0019545">
    <property type="term" value="P:L-arginine catabolic process to succinate"/>
    <property type="evidence" value="ECO:0007669"/>
    <property type="project" value="InterPro"/>
</dbReference>
<proteinExistence type="inferred from homology"/>
<evidence type="ECO:0000259" key="7">
    <source>
        <dbReference type="Pfam" id="PF24827"/>
    </source>
</evidence>
<organism evidence="8">
    <name type="scientific">Salmonella enterica</name>
    <name type="common">Salmonella choleraesuis</name>
    <dbReference type="NCBI Taxonomy" id="28901"/>
    <lineage>
        <taxon>Bacteria</taxon>
        <taxon>Pseudomonadati</taxon>
        <taxon>Pseudomonadota</taxon>
        <taxon>Gammaproteobacteria</taxon>
        <taxon>Enterobacterales</taxon>
        <taxon>Enterobacteriaceae</taxon>
        <taxon>Salmonella</taxon>
    </lineage>
</organism>
<dbReference type="PANTHER" id="PTHR15162">
    <property type="entry name" value="ASPARTOACYLASE"/>
    <property type="match status" value="1"/>
</dbReference>
<sequence length="224" mass="25142">HSDMNRMFGGRWQSFAESDETRRARELELSLETFFSSGQARVRWHLDLHTAIRGSHHLRFGVLPQRDRPWETDFLAWLGAAGLEALVFHQAPGGTFTHFSSEHFGALSCTLELGKALPFRQNDLTQFNVTSQALSALLSGVETSTSFSPPLRYRVVSQITRHSDKFALYMDAQTLNFTAFAKGTLLAEEGDKRVTVTHDVEYVLFPNPSVACGLRAGLMLERLP</sequence>
<dbReference type="HAMAP" id="MF_00767">
    <property type="entry name" value="Arg_catab_AstE"/>
    <property type="match status" value="1"/>
</dbReference>
<feature type="domain" description="AstE/AspA barrel-sandwich hybrid" evidence="6">
    <location>
        <begin position="152"/>
        <end position="222"/>
    </location>
</feature>
<evidence type="ECO:0000256" key="5">
    <source>
        <dbReference type="ARBA" id="ARBA00022833"/>
    </source>
</evidence>
<keyword evidence="4" id="KW-0378">Hydrolase</keyword>
<comment type="caution">
    <text evidence="8">The sequence shown here is derived from an EMBL/GenBank/DDBJ whole genome shotgun (WGS) entry which is preliminary data.</text>
</comment>
<evidence type="ECO:0000256" key="4">
    <source>
        <dbReference type="ARBA" id="ARBA00022801"/>
    </source>
</evidence>
<dbReference type="InterPro" id="IPR055438">
    <property type="entry name" value="AstE_AspA_cat"/>
</dbReference>
<dbReference type="GO" id="GO:0008270">
    <property type="term" value="F:zinc ion binding"/>
    <property type="evidence" value="ECO:0007669"/>
    <property type="project" value="InterPro"/>
</dbReference>
<protein>
    <submittedName>
        <fullName evidence="8">Succinylglutamate desuccinylase</fullName>
    </submittedName>
</protein>
<dbReference type="Gene3D" id="3.40.630.10">
    <property type="entry name" value="Zn peptidases"/>
    <property type="match status" value="1"/>
</dbReference>
<gene>
    <name evidence="8" type="ORF">G0J09_20515</name>
</gene>
<keyword evidence="2" id="KW-0056">Arginine metabolism</keyword>
<reference evidence="8" key="2">
    <citation type="submission" date="2019-01" db="EMBL/GenBank/DDBJ databases">
        <authorList>
            <consortium name="NCBI Pathogen Detection Project"/>
        </authorList>
    </citation>
    <scope>NUCLEOTIDE SEQUENCE</scope>
    <source>
        <strain evidence="8">Monophasic variant of S.Typhimurium</strain>
    </source>
</reference>
<keyword evidence="5" id="KW-0862">Zinc</keyword>
<evidence type="ECO:0000256" key="3">
    <source>
        <dbReference type="ARBA" id="ARBA00022723"/>
    </source>
</evidence>
<keyword evidence="3" id="KW-0479">Metal-binding</keyword>
<evidence type="ECO:0000313" key="8">
    <source>
        <dbReference type="EMBL" id="HAC8925414.1"/>
    </source>
</evidence>
<dbReference type="SUPFAM" id="SSF53187">
    <property type="entry name" value="Zn-dependent exopeptidases"/>
    <property type="match status" value="1"/>
</dbReference>
<dbReference type="Pfam" id="PF04952">
    <property type="entry name" value="AstE_AspA_hybrid"/>
    <property type="match status" value="1"/>
</dbReference>
<dbReference type="PANTHER" id="PTHR15162:SF7">
    <property type="entry name" value="SUCCINYLGLUTAMATE DESUCCINYLASE"/>
    <property type="match status" value="1"/>
</dbReference>
<dbReference type="GO" id="GO:0016788">
    <property type="term" value="F:hydrolase activity, acting on ester bonds"/>
    <property type="evidence" value="ECO:0007669"/>
    <property type="project" value="InterPro"/>
</dbReference>
<evidence type="ECO:0000256" key="2">
    <source>
        <dbReference type="ARBA" id="ARBA00022503"/>
    </source>
</evidence>
<dbReference type="GO" id="GO:0019544">
    <property type="term" value="P:L-arginine catabolic process to L-glutamate"/>
    <property type="evidence" value="ECO:0007669"/>
    <property type="project" value="InterPro"/>
</dbReference>
<comment type="cofactor">
    <cofactor evidence="1">
        <name>Zn(2+)</name>
        <dbReference type="ChEBI" id="CHEBI:29105"/>
    </cofactor>
</comment>
<name>A0A705SIS4_SALER</name>
<accession>A0A705SIS4</accession>
<dbReference type="InterPro" id="IPR016681">
    <property type="entry name" value="SuccinylGlu_desuccinylase"/>
</dbReference>
<dbReference type="Pfam" id="PF24827">
    <property type="entry name" value="AstE_AspA_cat"/>
    <property type="match status" value="1"/>
</dbReference>
<dbReference type="EMBL" id="DAAMZU010000199">
    <property type="protein sequence ID" value="HAC8925414.1"/>
    <property type="molecule type" value="Genomic_DNA"/>
</dbReference>
<dbReference type="InterPro" id="IPR007036">
    <property type="entry name" value="Aste_AspA_hybrid_dom"/>
</dbReference>